<dbReference type="GO" id="GO:0008028">
    <property type="term" value="F:monocarboxylic acid transmembrane transporter activity"/>
    <property type="evidence" value="ECO:0007669"/>
    <property type="project" value="TreeGrafter"/>
</dbReference>
<feature type="transmembrane region" description="Helical" evidence="3">
    <location>
        <begin position="89"/>
        <end position="109"/>
    </location>
</feature>
<comment type="caution">
    <text evidence="5">The sequence shown here is derived from an EMBL/GenBank/DDBJ whole genome shotgun (WGS) entry which is preliminary data.</text>
</comment>
<sequence>MATTDESLNKIENFKLEEEKTPLKTKDNDNSAESEDTTPPKSPDGGYGWIVVLSAFFTFFISDGFAYSFGVLYAKLLEKFQESRSTTAWIPSLFYGLPLICGPISGALATRFGCRITQIAGGIVASIGVFASAFATSIPLLYFTLGIVSGTGMSMGYVTSLVTVAFYFEKKRALATGIAVSGSGFGTFALAPLFEYLIDEYDWQGTMIILSGLTLNLVVCGALLRPCYAINSA</sequence>
<dbReference type="AlphaFoldDB" id="A0AA88YFJ2"/>
<proteinExistence type="predicted"/>
<evidence type="ECO:0000256" key="3">
    <source>
        <dbReference type="SAM" id="Phobius"/>
    </source>
</evidence>
<evidence type="ECO:0000256" key="2">
    <source>
        <dbReference type="SAM" id="MobiDB-lite"/>
    </source>
</evidence>
<feature type="transmembrane region" description="Helical" evidence="3">
    <location>
        <begin position="116"/>
        <end position="135"/>
    </location>
</feature>
<feature type="compositionally biased region" description="Basic and acidic residues" evidence="2">
    <location>
        <begin position="7"/>
        <end position="29"/>
    </location>
</feature>
<dbReference type="Proteomes" id="UP001186944">
    <property type="component" value="Unassembled WGS sequence"/>
</dbReference>
<organism evidence="5 6">
    <name type="scientific">Pinctada imbricata</name>
    <name type="common">Atlantic pearl-oyster</name>
    <name type="synonym">Pinctada martensii</name>
    <dbReference type="NCBI Taxonomy" id="66713"/>
    <lineage>
        <taxon>Eukaryota</taxon>
        <taxon>Metazoa</taxon>
        <taxon>Spiralia</taxon>
        <taxon>Lophotrochozoa</taxon>
        <taxon>Mollusca</taxon>
        <taxon>Bivalvia</taxon>
        <taxon>Autobranchia</taxon>
        <taxon>Pteriomorphia</taxon>
        <taxon>Pterioida</taxon>
        <taxon>Pterioidea</taxon>
        <taxon>Pteriidae</taxon>
        <taxon>Pinctada</taxon>
    </lineage>
</organism>
<feature type="transmembrane region" description="Helical" evidence="3">
    <location>
        <begin position="174"/>
        <end position="194"/>
    </location>
</feature>
<evidence type="ECO:0000313" key="5">
    <source>
        <dbReference type="EMBL" id="KAK3104381.1"/>
    </source>
</evidence>
<dbReference type="InterPro" id="IPR020846">
    <property type="entry name" value="MFS_dom"/>
</dbReference>
<dbReference type="CDD" id="cd17352">
    <property type="entry name" value="MFS_MCT_SLC16"/>
    <property type="match status" value="1"/>
</dbReference>
<gene>
    <name evidence="5" type="ORF">FSP39_000664</name>
</gene>
<dbReference type="GO" id="GO:0016020">
    <property type="term" value="C:membrane"/>
    <property type="evidence" value="ECO:0007669"/>
    <property type="project" value="UniProtKB-SubCell"/>
</dbReference>
<evidence type="ECO:0000259" key="4">
    <source>
        <dbReference type="PROSITE" id="PS50850"/>
    </source>
</evidence>
<dbReference type="Pfam" id="PF07690">
    <property type="entry name" value="MFS_1"/>
    <property type="match status" value="1"/>
</dbReference>
<comment type="subcellular location">
    <subcellularLocation>
        <location evidence="1">Membrane</location>
        <topology evidence="1">Multi-pass membrane protein</topology>
    </subcellularLocation>
</comment>
<feature type="transmembrane region" description="Helical" evidence="3">
    <location>
        <begin position="206"/>
        <end position="224"/>
    </location>
</feature>
<dbReference type="InterPro" id="IPR050327">
    <property type="entry name" value="Proton-linked_MCT"/>
</dbReference>
<protein>
    <recommendedName>
        <fullName evidence="4">Major facilitator superfamily (MFS) profile domain-containing protein</fullName>
    </recommendedName>
</protein>
<dbReference type="InterPro" id="IPR036259">
    <property type="entry name" value="MFS_trans_sf"/>
</dbReference>
<accession>A0AA88YFJ2</accession>
<feature type="transmembrane region" description="Helical" evidence="3">
    <location>
        <begin position="141"/>
        <end position="167"/>
    </location>
</feature>
<dbReference type="PROSITE" id="PS50850">
    <property type="entry name" value="MFS"/>
    <property type="match status" value="1"/>
</dbReference>
<keyword evidence="6" id="KW-1185">Reference proteome</keyword>
<reference evidence="5" key="1">
    <citation type="submission" date="2019-08" db="EMBL/GenBank/DDBJ databases">
        <title>The improved chromosome-level genome for the pearl oyster Pinctada fucata martensii using PacBio sequencing and Hi-C.</title>
        <authorList>
            <person name="Zheng Z."/>
        </authorList>
    </citation>
    <scope>NUCLEOTIDE SEQUENCE</scope>
    <source>
        <strain evidence="5">ZZ-2019</strain>
        <tissue evidence="5">Adductor muscle</tissue>
    </source>
</reference>
<feature type="region of interest" description="Disordered" evidence="2">
    <location>
        <begin position="1"/>
        <end position="42"/>
    </location>
</feature>
<dbReference type="InterPro" id="IPR011701">
    <property type="entry name" value="MFS"/>
</dbReference>
<dbReference type="SUPFAM" id="SSF103473">
    <property type="entry name" value="MFS general substrate transporter"/>
    <property type="match status" value="1"/>
</dbReference>
<dbReference type="PANTHER" id="PTHR11360">
    <property type="entry name" value="MONOCARBOXYLATE TRANSPORTER"/>
    <property type="match status" value="1"/>
</dbReference>
<name>A0AA88YFJ2_PINIB</name>
<dbReference type="Gene3D" id="1.20.1250.20">
    <property type="entry name" value="MFS general substrate transporter like domains"/>
    <property type="match status" value="1"/>
</dbReference>
<feature type="transmembrane region" description="Helical" evidence="3">
    <location>
        <begin position="47"/>
        <end position="69"/>
    </location>
</feature>
<evidence type="ECO:0000256" key="1">
    <source>
        <dbReference type="ARBA" id="ARBA00004141"/>
    </source>
</evidence>
<feature type="domain" description="Major facilitator superfamily (MFS) profile" evidence="4">
    <location>
        <begin position="51"/>
        <end position="233"/>
    </location>
</feature>
<dbReference type="EMBL" id="VSWD01000004">
    <property type="protein sequence ID" value="KAK3104381.1"/>
    <property type="molecule type" value="Genomic_DNA"/>
</dbReference>
<keyword evidence="3" id="KW-0812">Transmembrane</keyword>
<dbReference type="PANTHER" id="PTHR11360:SF260">
    <property type="entry name" value="MFS DOMAIN-CONTAINING PROTEIN"/>
    <property type="match status" value="1"/>
</dbReference>
<keyword evidence="3" id="KW-0472">Membrane</keyword>
<evidence type="ECO:0000313" key="6">
    <source>
        <dbReference type="Proteomes" id="UP001186944"/>
    </source>
</evidence>
<keyword evidence="3" id="KW-1133">Transmembrane helix</keyword>